<dbReference type="RefSeq" id="WP_200487874.1">
    <property type="nucleotide sequence ID" value="NZ_JAEPIV010000068.1"/>
</dbReference>
<proteinExistence type="predicted"/>
<sequence length="728" mass="79559">MWVPPACEADFQSWEATSLAFWHSLRMDREPETGTDRGWIYVDLMHDNADYVLRSLTTAGYLARITGGRLVALVGAPGAVPRSCASVDPDRARRAAAAFDISLVEAAPESGDDLASFLQHLCEAAAEAGLEGVGGLRGARLRSLLPQVRRDGLPIGAYAYETFLRSELQPTLDTLSAPFLTVTSGCLAVDDWIRGLFATRPPAWFVTGHADYNPWGIIGWRALESGARLCWFSVHGPMGARLLSGPPPDDGGLSRLARQDTAALFESAIWPRNRDARDAVVAFHRRRRSGRFHRTWNVLRQREHALAADTRDRIARALRTRLGLPPERPVVAILCHAMTDTPRADRQSHADYGQWLSDTLAFAAEHPERSWLVKPHPRDELYDSTGCYRKLAERYADVPHIRFGGIEDDVWPLVCDVATTVRGTPGIEYASLGVPVVLAGHSLYSDHGFCRVADSEEAYHALLVAPPDEFALSAEAVERAQLHLYAESFAFCVTSPLLPPFGERFAEASYWRDRAIALNWFDLADDPFFHALEDAVRRSLPRTLAPSFRSGSPEAGTALAKSAEEAVLTPTGRHGVLPVLVPGERQPMNRNGKGLDYVLCGYLAAEPDRAWMTSDPILMALPLPDPGPAGMGFELELEATAFVVSGNPRVVLDILFDGRMADQMVFETPASRTLRLPVPPESISKDGILIIALSGHPACRPADLIPGNGDTRSLSVGLIAMTIHTVGG</sequence>
<dbReference type="EMBL" id="JAEPIV010000068">
    <property type="protein sequence ID" value="MBK4723539.1"/>
    <property type="molecule type" value="Genomic_DNA"/>
</dbReference>
<evidence type="ECO:0000313" key="1">
    <source>
        <dbReference type="EMBL" id="MBK4723539.1"/>
    </source>
</evidence>
<evidence type="ECO:0000313" key="2">
    <source>
        <dbReference type="Proteomes" id="UP000654452"/>
    </source>
</evidence>
<protein>
    <recommendedName>
        <fullName evidence="3">Capsular biosynthesis protein</fullName>
    </recommendedName>
</protein>
<accession>A0ABS1I8Z2</accession>
<organism evidence="1 2">
    <name type="scientific">Azospirillum aestuarii</name>
    <dbReference type="NCBI Taxonomy" id="2802052"/>
    <lineage>
        <taxon>Bacteria</taxon>
        <taxon>Pseudomonadati</taxon>
        <taxon>Pseudomonadota</taxon>
        <taxon>Alphaproteobacteria</taxon>
        <taxon>Rhodospirillales</taxon>
        <taxon>Azospirillaceae</taxon>
        <taxon>Azospirillum</taxon>
    </lineage>
</organism>
<gene>
    <name evidence="1" type="ORF">JJL56_32375</name>
</gene>
<name>A0ABS1I8Z2_9PROT</name>
<dbReference type="Proteomes" id="UP000654452">
    <property type="component" value="Unassembled WGS sequence"/>
</dbReference>
<keyword evidence="2" id="KW-1185">Reference proteome</keyword>
<evidence type="ECO:0008006" key="3">
    <source>
        <dbReference type="Google" id="ProtNLM"/>
    </source>
</evidence>
<comment type="caution">
    <text evidence="1">The sequence shown here is derived from an EMBL/GenBank/DDBJ whole genome shotgun (WGS) entry which is preliminary data.</text>
</comment>
<reference evidence="1 2" key="1">
    <citation type="submission" date="2021-01" db="EMBL/GenBank/DDBJ databases">
        <title>Azospirillum sp. YIM DDC1 draft genome.</title>
        <authorList>
            <person name="Wang Y.-X."/>
        </authorList>
    </citation>
    <scope>NUCLEOTIDE SEQUENCE [LARGE SCALE GENOMIC DNA]</scope>
    <source>
        <strain evidence="1 2">YIM DDC1</strain>
    </source>
</reference>